<feature type="transmembrane region" description="Helical" evidence="1">
    <location>
        <begin position="181"/>
        <end position="203"/>
    </location>
</feature>
<dbReference type="PROSITE" id="PS50801">
    <property type="entry name" value="STAS"/>
    <property type="match status" value="1"/>
</dbReference>
<organism evidence="3 4">
    <name type="scientific">Pleomorphomonas diazotrophica</name>
    <dbReference type="NCBI Taxonomy" id="1166257"/>
    <lineage>
        <taxon>Bacteria</taxon>
        <taxon>Pseudomonadati</taxon>
        <taxon>Pseudomonadota</taxon>
        <taxon>Alphaproteobacteria</taxon>
        <taxon>Hyphomicrobiales</taxon>
        <taxon>Pleomorphomonadaceae</taxon>
        <taxon>Pleomorphomonas</taxon>
    </lineage>
</organism>
<feature type="transmembrane region" description="Helical" evidence="1">
    <location>
        <begin position="317"/>
        <end position="343"/>
    </location>
</feature>
<dbReference type="Pfam" id="PF13466">
    <property type="entry name" value="STAS_2"/>
    <property type="match status" value="1"/>
</dbReference>
<evidence type="ECO:0000313" key="4">
    <source>
        <dbReference type="Proteomes" id="UP000233491"/>
    </source>
</evidence>
<feature type="transmembrane region" description="Helical" evidence="1">
    <location>
        <begin position="285"/>
        <end position="305"/>
    </location>
</feature>
<keyword evidence="1" id="KW-0812">Transmembrane</keyword>
<dbReference type="AlphaFoldDB" id="A0A2N3LZX0"/>
<dbReference type="SUPFAM" id="SSF52091">
    <property type="entry name" value="SpoIIaa-like"/>
    <property type="match status" value="1"/>
</dbReference>
<evidence type="ECO:0000256" key="1">
    <source>
        <dbReference type="SAM" id="Phobius"/>
    </source>
</evidence>
<dbReference type="InterPro" id="IPR030802">
    <property type="entry name" value="Permease_MalE"/>
</dbReference>
<protein>
    <submittedName>
        <fullName evidence="3">ABC transporter permease</fullName>
    </submittedName>
</protein>
<keyword evidence="1" id="KW-1133">Transmembrane helix</keyword>
<dbReference type="InterPro" id="IPR036513">
    <property type="entry name" value="STAS_dom_sf"/>
</dbReference>
<sequence>MRRFRAWRGCSRSGGVRSADGARDDVTVLGIAGDWTVETVGTVLPTVAGKVAAGRHLVFDGSELGRFDTAGAWALVGLMRQQEEAGGSSELRSFSKPAATLIAEIDPLGREQLPAPVRVNPITWTLEEIGRGAAGIIDDAYLLLATLGEASVSFLDMLLLRRRMRWAALFNNISRASIQAVPIIGLMSFLIGMIIAQQGGFYLSTYGADVLVVDLVGVLTCREIGVLLTAIMIAGRSGAAYTAEIGSMKMREEVDALKVLGLSPVEVLVLPRLLALIIALPILTLVADLAALAGAWVVSLFYIGIPTDVFLDRLKAALTVTYVMIGLAKAPFMAAIIGLIAAIEGMKVKGSAESLGEHTTAAVVKAIFMVVVTDGVFAMIFATIGI</sequence>
<evidence type="ECO:0000259" key="2">
    <source>
        <dbReference type="PROSITE" id="PS50801"/>
    </source>
</evidence>
<dbReference type="Gene3D" id="3.30.750.24">
    <property type="entry name" value="STAS domain"/>
    <property type="match status" value="1"/>
</dbReference>
<dbReference type="Proteomes" id="UP000233491">
    <property type="component" value="Unassembled WGS sequence"/>
</dbReference>
<accession>A0A2N3LZX0</accession>
<gene>
    <name evidence="3" type="ORF">CXZ10_01775</name>
</gene>
<dbReference type="InterPro" id="IPR058548">
    <property type="entry name" value="MlaB-like_STAS"/>
</dbReference>
<proteinExistence type="predicted"/>
<dbReference type="GO" id="GO:0043190">
    <property type="term" value="C:ATP-binding cassette (ABC) transporter complex"/>
    <property type="evidence" value="ECO:0007669"/>
    <property type="project" value="InterPro"/>
</dbReference>
<dbReference type="EMBL" id="PJNW01000002">
    <property type="protein sequence ID" value="PKR90145.1"/>
    <property type="molecule type" value="Genomic_DNA"/>
</dbReference>
<keyword evidence="4" id="KW-1185">Reference proteome</keyword>
<dbReference type="PANTHER" id="PTHR30188:SF3">
    <property type="entry name" value="ABC TRANSPORTER PERMEASE"/>
    <property type="match status" value="1"/>
</dbReference>
<reference evidence="3 4" key="1">
    <citation type="submission" date="2017-12" db="EMBL/GenBank/DDBJ databases">
        <title>Anaerobic carbon monoxide metabolism by Pleomorphomonas carboxyditropha sp. nov., a new mesophilic hydrogenogenic carboxidotroph.</title>
        <authorList>
            <person name="Esquivel-Elizondo S."/>
            <person name="Krajmalnik-Brown R."/>
        </authorList>
    </citation>
    <scope>NUCLEOTIDE SEQUENCE [LARGE SCALE GENOMIC DNA]</scope>
    <source>
        <strain evidence="3 4">R5-392</strain>
    </source>
</reference>
<dbReference type="GO" id="GO:0005548">
    <property type="term" value="F:phospholipid transporter activity"/>
    <property type="evidence" value="ECO:0007669"/>
    <property type="project" value="TreeGrafter"/>
</dbReference>
<feature type="domain" description="STAS" evidence="2">
    <location>
        <begin position="24"/>
        <end position="86"/>
    </location>
</feature>
<evidence type="ECO:0000313" key="3">
    <source>
        <dbReference type="EMBL" id="PKR90145.1"/>
    </source>
</evidence>
<dbReference type="InterPro" id="IPR002645">
    <property type="entry name" value="STAS_dom"/>
</dbReference>
<feature type="transmembrane region" description="Helical" evidence="1">
    <location>
        <begin position="363"/>
        <end position="384"/>
    </location>
</feature>
<dbReference type="PANTHER" id="PTHR30188">
    <property type="entry name" value="ABC TRANSPORTER PERMEASE PROTEIN-RELATED"/>
    <property type="match status" value="1"/>
</dbReference>
<keyword evidence="1" id="KW-0472">Membrane</keyword>
<comment type="caution">
    <text evidence="3">The sequence shown here is derived from an EMBL/GenBank/DDBJ whole genome shotgun (WGS) entry which is preliminary data.</text>
</comment>
<dbReference type="Pfam" id="PF02405">
    <property type="entry name" value="MlaE"/>
    <property type="match status" value="1"/>
</dbReference>
<feature type="transmembrane region" description="Helical" evidence="1">
    <location>
        <begin position="215"/>
        <end position="235"/>
    </location>
</feature>
<name>A0A2N3LZX0_9HYPH</name>